<feature type="non-terminal residue" evidence="1">
    <location>
        <position position="1"/>
    </location>
</feature>
<organism evidence="1 2">
    <name type="scientific">Dentiscutata erythropus</name>
    <dbReference type="NCBI Taxonomy" id="1348616"/>
    <lineage>
        <taxon>Eukaryota</taxon>
        <taxon>Fungi</taxon>
        <taxon>Fungi incertae sedis</taxon>
        <taxon>Mucoromycota</taxon>
        <taxon>Glomeromycotina</taxon>
        <taxon>Glomeromycetes</taxon>
        <taxon>Diversisporales</taxon>
        <taxon>Gigasporaceae</taxon>
        <taxon>Dentiscutata</taxon>
    </lineage>
</organism>
<dbReference type="Proteomes" id="UP000789405">
    <property type="component" value="Unassembled WGS sequence"/>
</dbReference>
<proteinExistence type="predicted"/>
<gene>
    <name evidence="1" type="ORF">DERYTH_LOCUS14379</name>
</gene>
<evidence type="ECO:0000313" key="2">
    <source>
        <dbReference type="Proteomes" id="UP000789405"/>
    </source>
</evidence>
<dbReference type="AlphaFoldDB" id="A0A9N9NBE1"/>
<reference evidence="1" key="1">
    <citation type="submission" date="2021-06" db="EMBL/GenBank/DDBJ databases">
        <authorList>
            <person name="Kallberg Y."/>
            <person name="Tangrot J."/>
            <person name="Rosling A."/>
        </authorList>
    </citation>
    <scope>NUCLEOTIDE SEQUENCE</scope>
    <source>
        <strain evidence="1">MA453B</strain>
    </source>
</reference>
<comment type="caution">
    <text evidence="1">The sequence shown here is derived from an EMBL/GenBank/DDBJ whole genome shotgun (WGS) entry which is preliminary data.</text>
</comment>
<evidence type="ECO:0000313" key="1">
    <source>
        <dbReference type="EMBL" id="CAG8721847.1"/>
    </source>
</evidence>
<dbReference type="OrthoDB" id="2130967at2759"/>
<dbReference type="EMBL" id="CAJVPY010010798">
    <property type="protein sequence ID" value="CAG8721847.1"/>
    <property type="molecule type" value="Genomic_DNA"/>
</dbReference>
<name>A0A9N9NBE1_9GLOM</name>
<accession>A0A9N9NBE1</accession>
<protein>
    <submittedName>
        <fullName evidence="1">3847_t:CDS:1</fullName>
    </submittedName>
</protein>
<keyword evidence="2" id="KW-1185">Reference proteome</keyword>
<sequence>MDTNIARIYFVDSNGNQIPIPNGITLRDTLNNTPSRLVAGNFFISWISNYSLFQNGVEICALKIRNSNWLKDWTDSPQKKHIGESTNKLSTPVIRKENANNFVNLYNNIIYKEIQNEITNQKVITCYYLFGKALVDRYEYYKTNNPKHTAQALV</sequence>
<feature type="non-terminal residue" evidence="1">
    <location>
        <position position="154"/>
    </location>
</feature>